<keyword evidence="1" id="KW-0472">Membrane</keyword>
<dbReference type="Proteomes" id="UP000193719">
    <property type="component" value="Unassembled WGS sequence"/>
</dbReference>
<keyword evidence="1" id="KW-1133">Transmembrane helix</keyword>
<comment type="caution">
    <text evidence="2">The sequence shown here is derived from an EMBL/GenBank/DDBJ whole genome shotgun (WGS) entry which is preliminary data.</text>
</comment>
<evidence type="ECO:0000256" key="1">
    <source>
        <dbReference type="SAM" id="Phobius"/>
    </source>
</evidence>
<reference evidence="2 3" key="1">
    <citation type="submission" date="2016-08" db="EMBL/GenBank/DDBJ databases">
        <title>Genomes of anaerobic fungi encode conserved fungal cellulosomes for biomass hydrolysis.</title>
        <authorList>
            <consortium name="DOE Joint Genome Institute"/>
            <person name="Haitjema C.H."/>
            <person name="Gilmore S.P."/>
            <person name="Henske J.K."/>
            <person name="Solomon K.V."/>
            <person name="De Groot R."/>
            <person name="Kuo A."/>
            <person name="Mondo S.J."/>
            <person name="Salamov A.A."/>
            <person name="Labutti K."/>
            <person name="Zhao Z."/>
            <person name="Chiniquy J."/>
            <person name="Barry K."/>
            <person name="Brewer H.M."/>
            <person name="Purvine S.O."/>
            <person name="Wright A.T."/>
            <person name="Boxma B."/>
            <person name="Van Alen T."/>
            <person name="Hackstein J.H."/>
            <person name="Baker S.E."/>
            <person name="Grigoriev I.V."/>
            <person name="O'Malley M.A."/>
        </authorList>
    </citation>
    <scope>NUCLEOTIDE SEQUENCE [LARGE SCALE GENOMIC DNA]</scope>
    <source>
        <strain evidence="3">finn</strain>
    </source>
</reference>
<reference evidence="2 3" key="2">
    <citation type="submission" date="2016-08" db="EMBL/GenBank/DDBJ databases">
        <title>Pervasive Adenine N6-methylation of Active Genes in Fungi.</title>
        <authorList>
            <consortium name="DOE Joint Genome Institute"/>
            <person name="Mondo S.J."/>
            <person name="Dannebaum R.O."/>
            <person name="Kuo R.C."/>
            <person name="Labutti K."/>
            <person name="Haridas S."/>
            <person name="Kuo A."/>
            <person name="Salamov A."/>
            <person name="Ahrendt S.R."/>
            <person name="Lipzen A."/>
            <person name="Sullivan W."/>
            <person name="Andreopoulos W.B."/>
            <person name="Clum A."/>
            <person name="Lindquist E."/>
            <person name="Daum C."/>
            <person name="Ramamoorthy G.K."/>
            <person name="Gryganskyi A."/>
            <person name="Culley D."/>
            <person name="Magnuson J.K."/>
            <person name="James T.Y."/>
            <person name="O'Malley M.A."/>
            <person name="Stajich J.E."/>
            <person name="Spatafora J.W."/>
            <person name="Visel A."/>
            <person name="Grigoriev I.V."/>
        </authorList>
    </citation>
    <scope>NUCLEOTIDE SEQUENCE [LARGE SCALE GENOMIC DNA]</scope>
    <source>
        <strain evidence="3">finn</strain>
    </source>
</reference>
<sequence>IDILIYSFSVVITNILNESNYIPDSNSNINQSPTNKYVQNPNNNYMYTKSSNSTSNPRFSARSYKTLITDNNNFNKSQDYTRLRNIIAKNKFYYPNKTSFNSHSIFNLKRKLNNNTHKIHRYKTKFKNLLLTLNIFLILLQISHLHITKQSIV</sequence>
<dbReference type="AlphaFoldDB" id="A0A1Y1VDR7"/>
<accession>A0A1Y1VDR7</accession>
<protein>
    <submittedName>
        <fullName evidence="2">Uncharacterized protein</fullName>
    </submittedName>
</protein>
<evidence type="ECO:0000313" key="3">
    <source>
        <dbReference type="Proteomes" id="UP000193719"/>
    </source>
</evidence>
<keyword evidence="3" id="KW-1185">Reference proteome</keyword>
<feature type="non-terminal residue" evidence="2">
    <location>
        <position position="1"/>
    </location>
</feature>
<dbReference type="EMBL" id="MCFH01000012">
    <property type="protein sequence ID" value="ORX53756.1"/>
    <property type="molecule type" value="Genomic_DNA"/>
</dbReference>
<feature type="transmembrane region" description="Helical" evidence="1">
    <location>
        <begin position="128"/>
        <end position="147"/>
    </location>
</feature>
<evidence type="ECO:0000313" key="2">
    <source>
        <dbReference type="EMBL" id="ORX53756.1"/>
    </source>
</evidence>
<organism evidence="2 3">
    <name type="scientific">Piromyces finnis</name>
    <dbReference type="NCBI Taxonomy" id="1754191"/>
    <lineage>
        <taxon>Eukaryota</taxon>
        <taxon>Fungi</taxon>
        <taxon>Fungi incertae sedis</taxon>
        <taxon>Chytridiomycota</taxon>
        <taxon>Chytridiomycota incertae sedis</taxon>
        <taxon>Neocallimastigomycetes</taxon>
        <taxon>Neocallimastigales</taxon>
        <taxon>Neocallimastigaceae</taxon>
        <taxon>Piromyces</taxon>
    </lineage>
</organism>
<name>A0A1Y1VDR7_9FUNG</name>
<proteinExistence type="predicted"/>
<gene>
    <name evidence="2" type="ORF">BCR36DRAFT_442118</name>
</gene>
<keyword evidence="1" id="KW-0812">Transmembrane</keyword>